<proteinExistence type="predicted"/>
<organism evidence="2 3">
    <name type="scientific">Pseudogulbenkiania ferrooxidans EGD-HP2</name>
    <dbReference type="NCBI Taxonomy" id="1388764"/>
    <lineage>
        <taxon>Bacteria</taxon>
        <taxon>Pseudomonadati</taxon>
        <taxon>Pseudomonadota</taxon>
        <taxon>Betaproteobacteria</taxon>
        <taxon>Neisseriales</taxon>
        <taxon>Chromobacteriaceae</taxon>
        <taxon>Pseudogulbenkiania</taxon>
    </lineage>
</organism>
<evidence type="ECO:0008006" key="4">
    <source>
        <dbReference type="Google" id="ProtNLM"/>
    </source>
</evidence>
<feature type="transmembrane region" description="Helical" evidence="1">
    <location>
        <begin position="36"/>
        <end position="55"/>
    </location>
</feature>
<protein>
    <recommendedName>
        <fullName evidence="4">Transmembrane protein</fullName>
    </recommendedName>
</protein>
<keyword evidence="1" id="KW-0472">Membrane</keyword>
<feature type="transmembrane region" description="Helical" evidence="1">
    <location>
        <begin position="67"/>
        <end position="90"/>
    </location>
</feature>
<comment type="caution">
    <text evidence="2">The sequence shown here is derived from an EMBL/GenBank/DDBJ whole genome shotgun (WGS) entry which is preliminary data.</text>
</comment>
<dbReference type="EMBL" id="AVPH01000042">
    <property type="protein sequence ID" value="ERE19128.1"/>
    <property type="molecule type" value="Genomic_DNA"/>
</dbReference>
<reference evidence="2 3" key="1">
    <citation type="journal article" date="2013" name="Genome Announc.">
        <title>Genome Sequence of the Pigment-Producing Bacterium Pseudogulbenkiania ferrooxidans, Isolated from Loktak Lake.</title>
        <authorList>
            <person name="Puranik S."/>
            <person name="Talkal R."/>
            <person name="Qureshi A."/>
            <person name="Khardenavis A."/>
            <person name="Kapley A."/>
            <person name="Purohit H.J."/>
        </authorList>
    </citation>
    <scope>NUCLEOTIDE SEQUENCE [LARGE SCALE GENOMIC DNA]</scope>
    <source>
        <strain evidence="2 3">EGD-HP2</strain>
    </source>
</reference>
<gene>
    <name evidence="2" type="ORF">O166_20910</name>
</gene>
<evidence type="ECO:0000313" key="3">
    <source>
        <dbReference type="Proteomes" id="UP000016426"/>
    </source>
</evidence>
<keyword evidence="3" id="KW-1185">Reference proteome</keyword>
<sequence>MSMYWSVQQLLAAKVESEQERDSLARALRRRDGLGMALRVVGAMAGVVLLGLLLDRLQWSPGEAERWLLQVPAVLLWLKLADLAYLNLLLPRRLWRFRKRDAA</sequence>
<name>A0ABN0NB36_9NEIS</name>
<evidence type="ECO:0000313" key="2">
    <source>
        <dbReference type="EMBL" id="ERE19128.1"/>
    </source>
</evidence>
<dbReference type="Proteomes" id="UP000016426">
    <property type="component" value="Unassembled WGS sequence"/>
</dbReference>
<keyword evidence="1" id="KW-0812">Transmembrane</keyword>
<keyword evidence="1" id="KW-1133">Transmembrane helix</keyword>
<accession>A0ABN0NB36</accession>
<evidence type="ECO:0000256" key="1">
    <source>
        <dbReference type="SAM" id="Phobius"/>
    </source>
</evidence>